<comment type="caution">
    <text evidence="3">The sequence shown here is derived from an EMBL/GenBank/DDBJ whole genome shotgun (WGS) entry which is preliminary data.</text>
</comment>
<dbReference type="Proteomes" id="UP000051841">
    <property type="component" value="Unassembled WGS sequence"/>
</dbReference>
<dbReference type="PATRIC" id="fig|1410657.5.peg.2051"/>
<dbReference type="CDD" id="cd01948">
    <property type="entry name" value="EAL"/>
    <property type="match status" value="1"/>
</dbReference>
<keyword evidence="4" id="KW-1185">Reference proteome</keyword>
<evidence type="ECO:0008006" key="5">
    <source>
        <dbReference type="Google" id="ProtNLM"/>
    </source>
</evidence>
<dbReference type="SMART" id="SM00052">
    <property type="entry name" value="EAL"/>
    <property type="match status" value="1"/>
</dbReference>
<evidence type="ECO:0000313" key="4">
    <source>
        <dbReference type="Proteomes" id="UP000051841"/>
    </source>
</evidence>
<dbReference type="Pfam" id="PF00990">
    <property type="entry name" value="GGDEF"/>
    <property type="match status" value="1"/>
</dbReference>
<dbReference type="Gene3D" id="3.20.20.450">
    <property type="entry name" value="EAL domain"/>
    <property type="match status" value="1"/>
</dbReference>
<proteinExistence type="predicted"/>
<evidence type="ECO:0000259" key="1">
    <source>
        <dbReference type="PROSITE" id="PS50883"/>
    </source>
</evidence>
<dbReference type="InterPro" id="IPR029787">
    <property type="entry name" value="Nucleotide_cyclase"/>
</dbReference>
<reference evidence="3 4" key="1">
    <citation type="journal article" date="2015" name="Genome Announc.">
        <title>Expanding the biotechnology potential of lactobacilli through comparative genomics of 213 strains and associated genera.</title>
        <authorList>
            <person name="Sun Z."/>
            <person name="Harris H.M."/>
            <person name="McCann A."/>
            <person name="Guo C."/>
            <person name="Argimon S."/>
            <person name="Zhang W."/>
            <person name="Yang X."/>
            <person name="Jeffery I.B."/>
            <person name="Cooney J.C."/>
            <person name="Kagawa T.F."/>
            <person name="Liu W."/>
            <person name="Song Y."/>
            <person name="Salvetti E."/>
            <person name="Wrobel A."/>
            <person name="Rasinkangas P."/>
            <person name="Parkhill J."/>
            <person name="Rea M.C."/>
            <person name="O'Sullivan O."/>
            <person name="Ritari J."/>
            <person name="Douillard F.P."/>
            <person name="Paul Ross R."/>
            <person name="Yang R."/>
            <person name="Briner A.E."/>
            <person name="Felis G.E."/>
            <person name="de Vos W.M."/>
            <person name="Barrangou R."/>
            <person name="Klaenhammer T.R."/>
            <person name="Caufield P.W."/>
            <person name="Cui Y."/>
            <person name="Zhang H."/>
            <person name="O'Toole P.W."/>
        </authorList>
    </citation>
    <scope>NUCLEOTIDE SEQUENCE [LARGE SCALE GENOMIC DNA]</scope>
    <source>
        <strain evidence="3 4">DSM 20405</strain>
    </source>
</reference>
<name>A0A0R2H5U4_9FIRM</name>
<dbReference type="Pfam" id="PF00563">
    <property type="entry name" value="EAL"/>
    <property type="match status" value="1"/>
</dbReference>
<dbReference type="AlphaFoldDB" id="A0A0R2H5U4"/>
<dbReference type="EMBL" id="JQBL01000079">
    <property type="protein sequence ID" value="KRN45226.1"/>
    <property type="molecule type" value="Genomic_DNA"/>
</dbReference>
<evidence type="ECO:0000259" key="2">
    <source>
        <dbReference type="PROSITE" id="PS50887"/>
    </source>
</evidence>
<dbReference type="InterPro" id="IPR000160">
    <property type="entry name" value="GGDEF_dom"/>
</dbReference>
<dbReference type="PROSITE" id="PS50887">
    <property type="entry name" value="GGDEF"/>
    <property type="match status" value="1"/>
</dbReference>
<dbReference type="Gene3D" id="3.30.70.270">
    <property type="match status" value="1"/>
</dbReference>
<sequence>MWYRFLTLPLRTGGEIMANLDNTDEKLTTQDDFSELFIKYIDAMVDFEHFSRETLVDVLCRLARSFRLTKVVTEFYMSSVDEKDGKGEILCDFNEGSADIVVLKKELISRTGAIVRTIAYSAKGTEHLSNKEEQQLDICLRSMMSYIGRNRMQKAIENLAFHDNNGYPNFAYFFRHLEKMNKTGGFNGFTAIMYSLKNFSVINRDLGFEEGNAVMKAHFDTLRDMIGNSGTVCRVGGDNFAAIFPNEMLEKILAFFEGTPIIYDRLTSSSAIVSAYAGVFIIPSDFKYERPGNIVEMILPTCQTAKISDEADVVYASMQYIEDKENVSKIRRHFEEALNNYEFHAYYQPKVNVETGRIIGAEALCRWIRDGRIIPPMDFIPILERNTDIFRLDFYMLDLVCKNIRKWLDEGKNVVRISINFSRKHLVDPELLDKIVSIINRYDIPYEYIEIELTETTTEGDYLKLKKLVEGLTKIGIHTSIDDFGIGYSSLNLIRELPWNVMKIDRSLLPISSTDPKDFSTVLYKHITTMASDMGIECLTEGVETAEQVQILRDNYCLYAQGYYYDKPLPLDEFEKRLEIGQYPIN</sequence>
<organism evidence="3 4">
    <name type="scientific">Kandleria vitulina DSM 20405</name>
    <dbReference type="NCBI Taxonomy" id="1410657"/>
    <lineage>
        <taxon>Bacteria</taxon>
        <taxon>Bacillati</taxon>
        <taxon>Bacillota</taxon>
        <taxon>Erysipelotrichia</taxon>
        <taxon>Erysipelotrichales</taxon>
        <taxon>Coprobacillaceae</taxon>
        <taxon>Kandleria</taxon>
    </lineage>
</organism>
<accession>A0A0R2H5U4</accession>
<dbReference type="InterPro" id="IPR043128">
    <property type="entry name" value="Rev_trsase/Diguanyl_cyclase"/>
</dbReference>
<gene>
    <name evidence="3" type="ORF">IV49_GL001987</name>
</gene>
<protein>
    <recommendedName>
        <fullName evidence="5">GGDEF domain-containing protein</fullName>
    </recommendedName>
</protein>
<evidence type="ECO:0000313" key="3">
    <source>
        <dbReference type="EMBL" id="KRN45226.1"/>
    </source>
</evidence>
<dbReference type="SMART" id="SM00267">
    <property type="entry name" value="GGDEF"/>
    <property type="match status" value="1"/>
</dbReference>
<dbReference type="GO" id="GO:0071111">
    <property type="term" value="F:cyclic-guanylate-specific phosphodiesterase activity"/>
    <property type="evidence" value="ECO:0007669"/>
    <property type="project" value="InterPro"/>
</dbReference>
<dbReference type="InterPro" id="IPR001633">
    <property type="entry name" value="EAL_dom"/>
</dbReference>
<dbReference type="PANTHER" id="PTHR33121">
    <property type="entry name" value="CYCLIC DI-GMP PHOSPHODIESTERASE PDEF"/>
    <property type="match status" value="1"/>
</dbReference>
<dbReference type="InterPro" id="IPR035919">
    <property type="entry name" value="EAL_sf"/>
</dbReference>
<dbReference type="InterPro" id="IPR050706">
    <property type="entry name" value="Cyclic-di-GMP_PDE-like"/>
</dbReference>
<dbReference type="PROSITE" id="PS50883">
    <property type="entry name" value="EAL"/>
    <property type="match status" value="1"/>
</dbReference>
<dbReference type="SUPFAM" id="SSF141868">
    <property type="entry name" value="EAL domain-like"/>
    <property type="match status" value="1"/>
</dbReference>
<dbReference type="PANTHER" id="PTHR33121:SF70">
    <property type="entry name" value="SIGNALING PROTEIN YKOW"/>
    <property type="match status" value="1"/>
</dbReference>
<feature type="domain" description="EAL" evidence="1">
    <location>
        <begin position="327"/>
        <end position="582"/>
    </location>
</feature>
<dbReference type="SUPFAM" id="SSF55073">
    <property type="entry name" value="Nucleotide cyclase"/>
    <property type="match status" value="1"/>
</dbReference>
<feature type="domain" description="GGDEF" evidence="2">
    <location>
        <begin position="187"/>
        <end position="318"/>
    </location>
</feature>